<feature type="region of interest" description="Disordered" evidence="1">
    <location>
        <begin position="551"/>
        <end position="582"/>
    </location>
</feature>
<evidence type="ECO:0000313" key="3">
    <source>
        <dbReference type="Proteomes" id="UP000228380"/>
    </source>
</evidence>
<feature type="compositionally biased region" description="Basic and acidic residues" evidence="1">
    <location>
        <begin position="551"/>
        <end position="576"/>
    </location>
</feature>
<proteinExistence type="predicted"/>
<reference evidence="3" key="1">
    <citation type="journal article" date="2019" name="Nat. Commun.">
        <title>Genome-wide association mapping of date palm fruit traits.</title>
        <authorList>
            <person name="Hazzouri K.M."/>
            <person name="Gros-Balthazard M."/>
            <person name="Flowers J.M."/>
            <person name="Copetti D."/>
            <person name="Lemansour A."/>
            <person name="Lebrun M."/>
            <person name="Masmoudi K."/>
            <person name="Ferrand S."/>
            <person name="Dhar M.I."/>
            <person name="Fresquez Z.A."/>
            <person name="Rosas U."/>
            <person name="Zhang J."/>
            <person name="Talag J."/>
            <person name="Lee S."/>
            <person name="Kudrna D."/>
            <person name="Powell R.F."/>
            <person name="Leitch I.J."/>
            <person name="Krueger R.R."/>
            <person name="Wing R.A."/>
            <person name="Amiri K.M.A."/>
            <person name="Purugganan M.D."/>
        </authorList>
    </citation>
    <scope>NUCLEOTIDE SEQUENCE [LARGE SCALE GENOMIC DNA]</scope>
    <source>
        <strain evidence="3">cv. Khalas</strain>
    </source>
</reference>
<evidence type="ECO:0000256" key="1">
    <source>
        <dbReference type="SAM" id="MobiDB-lite"/>
    </source>
</evidence>
<organism evidence="3 4">
    <name type="scientific">Phoenix dactylifera</name>
    <name type="common">Date palm</name>
    <dbReference type="NCBI Taxonomy" id="42345"/>
    <lineage>
        <taxon>Eukaryota</taxon>
        <taxon>Viridiplantae</taxon>
        <taxon>Streptophyta</taxon>
        <taxon>Embryophyta</taxon>
        <taxon>Tracheophyta</taxon>
        <taxon>Spermatophyta</taxon>
        <taxon>Magnoliopsida</taxon>
        <taxon>Liliopsida</taxon>
        <taxon>Arecaceae</taxon>
        <taxon>Coryphoideae</taxon>
        <taxon>Phoeniceae</taxon>
        <taxon>Phoenix</taxon>
    </lineage>
</organism>
<name>A0A8B9ASW0_PHODC</name>
<dbReference type="PANTHER" id="PTHR31133">
    <property type="entry name" value="MEMBRANE PROTEIN"/>
    <property type="match status" value="1"/>
</dbReference>
<dbReference type="OrthoDB" id="1932537at2759"/>
<dbReference type="InterPro" id="IPR040229">
    <property type="entry name" value="At3g27390-like"/>
</dbReference>
<evidence type="ECO:0000313" key="4">
    <source>
        <dbReference type="RefSeq" id="XP_038986439.1"/>
    </source>
</evidence>
<dbReference type="GO" id="GO:0010228">
    <property type="term" value="P:vegetative to reproductive phase transition of meristem"/>
    <property type="evidence" value="ECO:0007669"/>
    <property type="project" value="TreeGrafter"/>
</dbReference>
<accession>A0A8B9ASW0</accession>
<dbReference type="Proteomes" id="UP000228380">
    <property type="component" value="Chromosome 1"/>
</dbReference>
<dbReference type="AlphaFoldDB" id="A0A8B9ASW0"/>
<evidence type="ECO:0000256" key="2">
    <source>
        <dbReference type="SAM" id="Phobius"/>
    </source>
</evidence>
<feature type="transmembrane region" description="Helical" evidence="2">
    <location>
        <begin position="227"/>
        <end position="246"/>
    </location>
</feature>
<sequence>MEVPIGFLAKLWSFISFLPFFFMLMILGILKAAVIGPVVAVIILVGNSAVIIGLWPAHFIWTHYCVIKTKRLGLVLKVLLLLCLPVPLLLWPVFGILGSLLVGTGYGYFTPLIATFEAVGEGVINKLYHCFANGCMGTIKGACTLVRDFTDFCFHSYFSFMDDLSEKIAEDEKPVDIELTKLPGCLLVCLLAVPIDVLMITGLALWKSPYMLLKGWQRLFEDLVGREGPFLETVCVPFAGLAILLWPLAVIGAVLAAFICSFFLGLFAGVIVYQENSLRMGLAYIVSIVSIFDEYANDLLYLREGSCLPRPKYQRAQVPTENIERKNQTEQNKNENEKVLSGVKRTRFASEGTKTLKKAIQDLRPIQIWDWLFRSCELNGRVLLAEGVIGLSDIEESIIQGNCKKLSIKLPAWCILQCLLRSAKSDSYGLLISDEVEVTNFNWPKDRVVDWILGPLLIMKEQIKRLQLDENEESCLMKLIMIRNNEKPEDWDDSGFPSDDNIRRAQLQAIFRRLQGIVANMSRIPSFRRRFSNLIKTLYLEAIENGTLRSSEADSKSRGKINRLIDSREKQNRRTESASASNRPMTVAALHVYQLLRFAKSGNEDISVCSYFFLLF</sequence>
<gene>
    <name evidence="4" type="primary">LOC103697583</name>
</gene>
<keyword evidence="2" id="KW-0812">Transmembrane</keyword>
<feature type="transmembrane region" description="Helical" evidence="2">
    <location>
        <begin position="35"/>
        <end position="57"/>
    </location>
</feature>
<keyword evidence="2" id="KW-0472">Membrane</keyword>
<feature type="transmembrane region" description="Helical" evidence="2">
    <location>
        <begin position="78"/>
        <end position="102"/>
    </location>
</feature>
<keyword evidence="2" id="KW-1133">Transmembrane helix</keyword>
<feature type="transmembrane region" description="Helical" evidence="2">
    <location>
        <begin position="7"/>
        <end position="29"/>
    </location>
</feature>
<feature type="transmembrane region" description="Helical" evidence="2">
    <location>
        <begin position="252"/>
        <end position="273"/>
    </location>
</feature>
<feature type="transmembrane region" description="Helical" evidence="2">
    <location>
        <begin position="181"/>
        <end position="206"/>
    </location>
</feature>
<dbReference type="GeneID" id="103697583"/>
<keyword evidence="3" id="KW-1185">Reference proteome</keyword>
<protein>
    <submittedName>
        <fullName evidence="4">Uncharacterized membrane protein At3g27390 isoform X1</fullName>
    </submittedName>
</protein>
<dbReference type="RefSeq" id="XP_038986439.1">
    <property type="nucleotide sequence ID" value="XM_039130511.1"/>
</dbReference>
<dbReference type="PANTHER" id="PTHR31133:SF2">
    <property type="entry name" value="EXPRESSED PROTEIN"/>
    <property type="match status" value="1"/>
</dbReference>
<reference evidence="4" key="2">
    <citation type="submission" date="2025-08" db="UniProtKB">
        <authorList>
            <consortium name="RefSeq"/>
        </authorList>
    </citation>
    <scope>IDENTIFICATION</scope>
    <source>
        <tissue evidence="4">Young leaves</tissue>
    </source>
</reference>